<organism evidence="1 2">
    <name type="scientific">Solanum verrucosum</name>
    <dbReference type="NCBI Taxonomy" id="315347"/>
    <lineage>
        <taxon>Eukaryota</taxon>
        <taxon>Viridiplantae</taxon>
        <taxon>Streptophyta</taxon>
        <taxon>Embryophyta</taxon>
        <taxon>Tracheophyta</taxon>
        <taxon>Spermatophyta</taxon>
        <taxon>Magnoliopsida</taxon>
        <taxon>eudicotyledons</taxon>
        <taxon>Gunneridae</taxon>
        <taxon>Pentapetalae</taxon>
        <taxon>asterids</taxon>
        <taxon>lamiids</taxon>
        <taxon>Solanales</taxon>
        <taxon>Solanaceae</taxon>
        <taxon>Solanoideae</taxon>
        <taxon>Solaneae</taxon>
        <taxon>Solanum</taxon>
    </lineage>
</organism>
<name>A0AAF0TRB7_SOLVR</name>
<protein>
    <submittedName>
        <fullName evidence="1">Uncharacterized protein</fullName>
    </submittedName>
</protein>
<accession>A0AAF0TRB7</accession>
<dbReference type="Proteomes" id="UP001234989">
    <property type="component" value="Chromosome 5"/>
</dbReference>
<proteinExistence type="predicted"/>
<sequence length="44" mass="5202">MQKGRFILYAFRQLKVHEKNYPTHDMDQSSDGGLRFEIMEALSL</sequence>
<dbReference type="AlphaFoldDB" id="A0AAF0TRB7"/>
<reference evidence="1" key="1">
    <citation type="submission" date="2023-08" db="EMBL/GenBank/DDBJ databases">
        <title>A de novo genome assembly of Solanum verrucosum Schlechtendal, a Mexican diploid species geographically isolated from the other diploid A-genome species in potato relatives.</title>
        <authorList>
            <person name="Hosaka K."/>
        </authorList>
    </citation>
    <scope>NUCLEOTIDE SEQUENCE</scope>
    <source>
        <tissue evidence="1">Young leaves</tissue>
    </source>
</reference>
<keyword evidence="2" id="KW-1185">Reference proteome</keyword>
<evidence type="ECO:0000313" key="1">
    <source>
        <dbReference type="EMBL" id="WMV29992.1"/>
    </source>
</evidence>
<gene>
    <name evidence="1" type="ORF">MTR67_023377</name>
</gene>
<evidence type="ECO:0000313" key="2">
    <source>
        <dbReference type="Proteomes" id="UP001234989"/>
    </source>
</evidence>
<dbReference type="EMBL" id="CP133616">
    <property type="protein sequence ID" value="WMV29992.1"/>
    <property type="molecule type" value="Genomic_DNA"/>
</dbReference>